<proteinExistence type="predicted"/>
<accession>A0AA36AIE4</accession>
<protein>
    <submittedName>
        <fullName evidence="1">Uncharacterized protein</fullName>
    </submittedName>
</protein>
<sequence>MQCSMEVDRFHCESEDHVVEQALEQAQINNIGVSDSSIAKGGSYASMVEVTSEEMASSDTNEFHSN</sequence>
<evidence type="ECO:0000313" key="2">
    <source>
        <dbReference type="Proteomes" id="UP001162480"/>
    </source>
</evidence>
<organism evidence="1 2">
    <name type="scientific">Octopus vulgaris</name>
    <name type="common">Common octopus</name>
    <dbReference type="NCBI Taxonomy" id="6645"/>
    <lineage>
        <taxon>Eukaryota</taxon>
        <taxon>Metazoa</taxon>
        <taxon>Spiralia</taxon>
        <taxon>Lophotrochozoa</taxon>
        <taxon>Mollusca</taxon>
        <taxon>Cephalopoda</taxon>
        <taxon>Coleoidea</taxon>
        <taxon>Octopodiformes</taxon>
        <taxon>Octopoda</taxon>
        <taxon>Incirrata</taxon>
        <taxon>Octopodidae</taxon>
        <taxon>Octopus</taxon>
    </lineage>
</organism>
<dbReference type="AlphaFoldDB" id="A0AA36AIE4"/>
<name>A0AA36AIE4_OCTVU</name>
<gene>
    <name evidence="1" type="ORF">OCTVUL_1B018424</name>
</gene>
<dbReference type="EMBL" id="OX597814">
    <property type="protein sequence ID" value="CAI9715961.1"/>
    <property type="molecule type" value="Genomic_DNA"/>
</dbReference>
<reference evidence="1" key="1">
    <citation type="submission" date="2023-08" db="EMBL/GenBank/DDBJ databases">
        <authorList>
            <person name="Alioto T."/>
            <person name="Alioto T."/>
            <person name="Gomez Garrido J."/>
        </authorList>
    </citation>
    <scope>NUCLEOTIDE SEQUENCE</scope>
</reference>
<dbReference type="Proteomes" id="UP001162480">
    <property type="component" value="Chromosome 1"/>
</dbReference>
<keyword evidence="2" id="KW-1185">Reference proteome</keyword>
<evidence type="ECO:0000313" key="1">
    <source>
        <dbReference type="EMBL" id="CAI9715961.1"/>
    </source>
</evidence>